<evidence type="ECO:0000313" key="4">
    <source>
        <dbReference type="Proteomes" id="UP000323317"/>
    </source>
</evidence>
<keyword evidence="1" id="KW-0472">Membrane</keyword>
<dbReference type="RefSeq" id="WP_148991345.1">
    <property type="nucleotide sequence ID" value="NZ_JBNIKK010000001.1"/>
</dbReference>
<dbReference type="AlphaFoldDB" id="A0A5D4KEM3"/>
<keyword evidence="1" id="KW-0812">Transmembrane</keyword>
<keyword evidence="1" id="KW-1133">Transmembrane helix</keyword>
<reference evidence="3 4" key="1">
    <citation type="submission" date="2019-08" db="EMBL/GenBank/DDBJ databases">
        <title>Bacillus genomes from the desert of Cuatro Cienegas, Coahuila.</title>
        <authorList>
            <person name="Olmedo-Alvarez G."/>
        </authorList>
    </citation>
    <scope>NUCLEOTIDE SEQUENCE [LARGE SCALE GENOMIC DNA]</scope>
    <source>
        <strain evidence="3 4">CH40_1T</strain>
    </source>
</reference>
<protein>
    <submittedName>
        <fullName evidence="3">Uncharacterized protein</fullName>
    </submittedName>
</protein>
<evidence type="ECO:0000313" key="3">
    <source>
        <dbReference type="EMBL" id="TYR75758.1"/>
    </source>
</evidence>
<organism evidence="3 4">
    <name type="scientific">Rossellomorea vietnamensis</name>
    <dbReference type="NCBI Taxonomy" id="218284"/>
    <lineage>
        <taxon>Bacteria</taxon>
        <taxon>Bacillati</taxon>
        <taxon>Bacillota</taxon>
        <taxon>Bacilli</taxon>
        <taxon>Bacillales</taxon>
        <taxon>Bacillaceae</taxon>
        <taxon>Rossellomorea</taxon>
    </lineage>
</organism>
<feature type="signal peptide" evidence="2">
    <location>
        <begin position="1"/>
        <end position="18"/>
    </location>
</feature>
<comment type="caution">
    <text evidence="3">The sequence shown here is derived from an EMBL/GenBank/DDBJ whole genome shotgun (WGS) entry which is preliminary data.</text>
</comment>
<evidence type="ECO:0000256" key="1">
    <source>
        <dbReference type="SAM" id="Phobius"/>
    </source>
</evidence>
<accession>A0A5D4KEM3</accession>
<name>A0A5D4KEM3_9BACI</name>
<gene>
    <name evidence="3" type="ORF">FZC79_09035</name>
</gene>
<feature type="chain" id="PRO_5038808954" evidence="2">
    <location>
        <begin position="19"/>
        <end position="113"/>
    </location>
</feature>
<proteinExistence type="predicted"/>
<feature type="transmembrane region" description="Helical" evidence="1">
    <location>
        <begin position="57"/>
        <end position="78"/>
    </location>
</feature>
<dbReference type="EMBL" id="VTEH01000005">
    <property type="protein sequence ID" value="TYR75758.1"/>
    <property type="molecule type" value="Genomic_DNA"/>
</dbReference>
<keyword evidence="2" id="KW-0732">Signal</keyword>
<sequence length="113" mass="12368">MMNRTMFLAILLSFAFLANSIGVSHVPVKAVHEASSIEQFAHDKLLAGEYPDLKKGAVYPFASLIAGAVAALLLMAYGNHRSHAGNRIRMLLMPVLFGANYLKLFSLNDQFSN</sequence>
<dbReference type="Proteomes" id="UP000323317">
    <property type="component" value="Unassembled WGS sequence"/>
</dbReference>
<evidence type="ECO:0000256" key="2">
    <source>
        <dbReference type="SAM" id="SignalP"/>
    </source>
</evidence>